<feature type="region of interest" description="Disordered" evidence="1">
    <location>
        <begin position="42"/>
        <end position="61"/>
    </location>
</feature>
<dbReference type="AlphaFoldDB" id="A0A1I7YTS8"/>
<reference evidence="3" key="1">
    <citation type="submission" date="2016-11" db="UniProtKB">
        <authorList>
            <consortium name="WormBaseParasite"/>
        </authorList>
    </citation>
    <scope>IDENTIFICATION</scope>
</reference>
<name>A0A1I7YTS8_9BILA</name>
<dbReference type="Proteomes" id="UP000095287">
    <property type="component" value="Unplaced"/>
</dbReference>
<dbReference type="WBParaSite" id="L893_g19621.t1">
    <property type="protein sequence ID" value="L893_g19621.t1"/>
    <property type="gene ID" value="L893_g19621"/>
</dbReference>
<feature type="compositionally biased region" description="Polar residues" evidence="1">
    <location>
        <begin position="77"/>
        <end position="90"/>
    </location>
</feature>
<keyword evidence="2" id="KW-1185">Reference proteome</keyword>
<proteinExistence type="predicted"/>
<accession>A0A1I7YTS8</accession>
<feature type="region of interest" description="Disordered" evidence="1">
    <location>
        <begin position="71"/>
        <end position="110"/>
    </location>
</feature>
<evidence type="ECO:0000313" key="3">
    <source>
        <dbReference type="WBParaSite" id="L893_g19621.t1"/>
    </source>
</evidence>
<evidence type="ECO:0000313" key="2">
    <source>
        <dbReference type="Proteomes" id="UP000095287"/>
    </source>
</evidence>
<organism evidence="2 3">
    <name type="scientific">Steinernema glaseri</name>
    <dbReference type="NCBI Taxonomy" id="37863"/>
    <lineage>
        <taxon>Eukaryota</taxon>
        <taxon>Metazoa</taxon>
        <taxon>Ecdysozoa</taxon>
        <taxon>Nematoda</taxon>
        <taxon>Chromadorea</taxon>
        <taxon>Rhabditida</taxon>
        <taxon>Tylenchina</taxon>
        <taxon>Panagrolaimomorpha</taxon>
        <taxon>Strongyloidoidea</taxon>
        <taxon>Steinernematidae</taxon>
        <taxon>Steinernema</taxon>
    </lineage>
</organism>
<sequence>MNDKTEPVTGKVIPVRSMSSAQLEAAPIESGQSLSAGFVEKKEPFMKSSQPQKAFVSPPEQRSFFTMASGINDITVKEQSTPSQHRGQQQVKRKVPASPSDNESTPDGARCRKVTCRRRLTFDDL</sequence>
<evidence type="ECO:0000256" key="1">
    <source>
        <dbReference type="SAM" id="MobiDB-lite"/>
    </source>
</evidence>
<protein>
    <submittedName>
        <fullName evidence="3">Uncharacterized protein</fullName>
    </submittedName>
</protein>